<evidence type="ECO:0008006" key="8">
    <source>
        <dbReference type="Google" id="ProtNLM"/>
    </source>
</evidence>
<dbReference type="WBParaSite" id="TREG1_133010.1">
    <property type="protein sequence ID" value="TREG1_133010.1"/>
    <property type="gene ID" value="TREG1_133010"/>
</dbReference>
<dbReference type="Proteomes" id="UP000050795">
    <property type="component" value="Unassembled WGS sequence"/>
</dbReference>
<sequence length="319" mass="36310">MTSNITFSEIENENNVNKGSIASLGLNKKTKNLYYCSLFMLVILCLLLIAGISMIIYGGFLIWSKRTVDSYIGQYINATLIRLHGKNITLLRPIVLNAALDYTGIIGTGLFLWGMFLILIISCGIWGILMKKYMAMYLFTAVVFAKCLIMFIMTLCFAINPVTMMYSFKTLTTEYVENYVSSTSIDHYSLLLNVLMSQAGCCGVENGEDFAEARYMQERYKFANRIKYYVLKYPYTCCKYSKSFEAFDPSCPESFNELNSNVRIGCWPIIEKYLTKLYGKITIGVCFVLIVLLITACCSIYLGSSFEKGDYISMKRMHK</sequence>
<keyword evidence="3 5" id="KW-1133">Transmembrane helix</keyword>
<evidence type="ECO:0000256" key="2">
    <source>
        <dbReference type="ARBA" id="ARBA00022692"/>
    </source>
</evidence>
<feature type="transmembrane region" description="Helical" evidence="5">
    <location>
        <begin position="281"/>
        <end position="306"/>
    </location>
</feature>
<dbReference type="InterPro" id="IPR008952">
    <property type="entry name" value="Tetraspanin_EC2_sf"/>
</dbReference>
<reference evidence="7" key="2">
    <citation type="submission" date="2023-11" db="UniProtKB">
        <authorList>
            <consortium name="WormBaseParasite"/>
        </authorList>
    </citation>
    <scope>IDENTIFICATION</scope>
</reference>
<accession>A0AA85J0J3</accession>
<evidence type="ECO:0000256" key="5">
    <source>
        <dbReference type="SAM" id="Phobius"/>
    </source>
</evidence>
<evidence type="ECO:0000256" key="4">
    <source>
        <dbReference type="ARBA" id="ARBA00023136"/>
    </source>
</evidence>
<evidence type="ECO:0000313" key="6">
    <source>
        <dbReference type="Proteomes" id="UP000050795"/>
    </source>
</evidence>
<keyword evidence="6" id="KW-1185">Reference proteome</keyword>
<proteinExistence type="predicted"/>
<dbReference type="InterPro" id="IPR018499">
    <property type="entry name" value="Tetraspanin/Peripherin"/>
</dbReference>
<feature type="transmembrane region" description="Helical" evidence="5">
    <location>
        <begin position="136"/>
        <end position="160"/>
    </location>
</feature>
<keyword evidence="2 5" id="KW-0812">Transmembrane</keyword>
<dbReference type="Pfam" id="PF00335">
    <property type="entry name" value="Tetraspanin"/>
    <property type="match status" value="1"/>
</dbReference>
<evidence type="ECO:0000256" key="3">
    <source>
        <dbReference type="ARBA" id="ARBA00022989"/>
    </source>
</evidence>
<name>A0AA85J0J3_TRIRE</name>
<protein>
    <recommendedName>
        <fullName evidence="8">Tetraspanin</fullName>
    </recommendedName>
</protein>
<dbReference type="AlphaFoldDB" id="A0AA85J0J3"/>
<evidence type="ECO:0000256" key="1">
    <source>
        <dbReference type="ARBA" id="ARBA00004141"/>
    </source>
</evidence>
<dbReference type="GO" id="GO:0016020">
    <property type="term" value="C:membrane"/>
    <property type="evidence" value="ECO:0007669"/>
    <property type="project" value="UniProtKB-SubCell"/>
</dbReference>
<keyword evidence="4 5" id="KW-0472">Membrane</keyword>
<reference evidence="6" key="1">
    <citation type="submission" date="2022-06" db="EMBL/GenBank/DDBJ databases">
        <authorList>
            <person name="Berger JAMES D."/>
            <person name="Berger JAMES D."/>
        </authorList>
    </citation>
    <scope>NUCLEOTIDE SEQUENCE [LARGE SCALE GENOMIC DNA]</scope>
</reference>
<feature type="transmembrane region" description="Helical" evidence="5">
    <location>
        <begin position="33"/>
        <end position="63"/>
    </location>
</feature>
<evidence type="ECO:0000313" key="7">
    <source>
        <dbReference type="WBParaSite" id="TREG1_133010.1"/>
    </source>
</evidence>
<comment type="subcellular location">
    <subcellularLocation>
        <location evidence="1">Membrane</location>
        <topology evidence="1">Multi-pass membrane protein</topology>
    </subcellularLocation>
</comment>
<feature type="transmembrane region" description="Helical" evidence="5">
    <location>
        <begin position="110"/>
        <end position="129"/>
    </location>
</feature>
<dbReference type="SUPFAM" id="SSF48652">
    <property type="entry name" value="Tetraspanin"/>
    <property type="match status" value="1"/>
</dbReference>
<organism evidence="6 7">
    <name type="scientific">Trichobilharzia regenti</name>
    <name type="common">Nasal bird schistosome</name>
    <dbReference type="NCBI Taxonomy" id="157069"/>
    <lineage>
        <taxon>Eukaryota</taxon>
        <taxon>Metazoa</taxon>
        <taxon>Spiralia</taxon>
        <taxon>Lophotrochozoa</taxon>
        <taxon>Platyhelminthes</taxon>
        <taxon>Trematoda</taxon>
        <taxon>Digenea</taxon>
        <taxon>Strigeidida</taxon>
        <taxon>Schistosomatoidea</taxon>
        <taxon>Schistosomatidae</taxon>
        <taxon>Trichobilharzia</taxon>
    </lineage>
</organism>